<evidence type="ECO:0000313" key="5">
    <source>
        <dbReference type="Proteomes" id="UP000553706"/>
    </source>
</evidence>
<dbReference type="Proteomes" id="UP000553706">
    <property type="component" value="Unassembled WGS sequence"/>
</dbReference>
<accession>A0A840VIW1</accession>
<dbReference type="Gene3D" id="3.90.226.10">
    <property type="entry name" value="2-enoyl-CoA Hydratase, Chain A, domain 1"/>
    <property type="match status" value="1"/>
</dbReference>
<dbReference type="AlphaFoldDB" id="A0A840VIW1"/>
<protein>
    <submittedName>
        <fullName evidence="4">Enoyl-CoA hydratase/carnithine racemase</fullName>
    </submittedName>
</protein>
<dbReference type="InterPro" id="IPR029045">
    <property type="entry name" value="ClpP/crotonase-like_dom_sf"/>
</dbReference>
<reference evidence="4 5" key="1">
    <citation type="submission" date="2020-08" db="EMBL/GenBank/DDBJ databases">
        <title>Genomic Encyclopedia of Type Strains, Phase IV (KMG-IV): sequencing the most valuable type-strain genomes for metagenomic binning, comparative biology and taxonomic classification.</title>
        <authorList>
            <person name="Goeker M."/>
        </authorList>
    </citation>
    <scope>NUCLEOTIDE SEQUENCE [LARGE SCALE GENOMIC DNA]</scope>
    <source>
        <strain evidence="4 5">DSM 27026</strain>
    </source>
</reference>
<evidence type="ECO:0000256" key="1">
    <source>
        <dbReference type="ARBA" id="ARBA00004275"/>
    </source>
</evidence>
<keyword evidence="3" id="KW-0413">Isomerase</keyword>
<name>A0A840VIW1_9PROT</name>
<proteinExistence type="predicted"/>
<evidence type="ECO:0000256" key="3">
    <source>
        <dbReference type="ARBA" id="ARBA00023235"/>
    </source>
</evidence>
<evidence type="ECO:0000313" key="4">
    <source>
        <dbReference type="EMBL" id="MBB5373115.1"/>
    </source>
</evidence>
<organism evidence="4 5">
    <name type="scientific">Acidocella aromatica</name>
    <dbReference type="NCBI Taxonomy" id="1303579"/>
    <lineage>
        <taxon>Bacteria</taxon>
        <taxon>Pseudomonadati</taxon>
        <taxon>Pseudomonadota</taxon>
        <taxon>Alphaproteobacteria</taxon>
        <taxon>Acetobacterales</taxon>
        <taxon>Acidocellaceae</taxon>
        <taxon>Acidocella</taxon>
    </lineage>
</organism>
<sequence>MSAEFIAEKLAADPRILVIRLTRPEKKNALTAAMYHGMTEALDAANEDPEVRAAVFLGSEGAFSAGNDLAEFIHIASNPAAAGEAPAAFFFLQALVGFDKPLLAGIDGLAVGIGTTLNFHCDLSIASSRSVFATPFVDLGLVPEAASSLLGPLTMGHQRAFALLAAGEKFSAHDAQQAGLVWKVTAPEDVERETLAAAARLAAKPPEALALTRRLLRGDKTAVLSRIEEEGRHFVARLKSQEAIDAFRAFQNRRNS</sequence>
<keyword evidence="2" id="KW-0576">Peroxisome</keyword>
<dbReference type="InterPro" id="IPR001753">
    <property type="entry name" value="Enoyl-CoA_hydra/iso"/>
</dbReference>
<gene>
    <name evidence="4" type="ORF">HNP71_001373</name>
</gene>
<dbReference type="PANTHER" id="PTHR43684">
    <property type="match status" value="1"/>
</dbReference>
<dbReference type="InterPro" id="IPR051053">
    <property type="entry name" value="ECH/Chromodomain_protein"/>
</dbReference>
<evidence type="ECO:0000256" key="2">
    <source>
        <dbReference type="ARBA" id="ARBA00023140"/>
    </source>
</evidence>
<dbReference type="SUPFAM" id="SSF52096">
    <property type="entry name" value="ClpP/crotonase"/>
    <property type="match status" value="1"/>
</dbReference>
<dbReference type="EMBL" id="JACHFJ010000004">
    <property type="protein sequence ID" value="MBB5373115.1"/>
    <property type="molecule type" value="Genomic_DNA"/>
</dbReference>
<keyword evidence="5" id="KW-1185">Reference proteome</keyword>
<dbReference type="CDD" id="cd06558">
    <property type="entry name" value="crotonase-like"/>
    <property type="match status" value="1"/>
</dbReference>
<comment type="caution">
    <text evidence="4">The sequence shown here is derived from an EMBL/GenBank/DDBJ whole genome shotgun (WGS) entry which is preliminary data.</text>
</comment>
<dbReference type="PANTHER" id="PTHR43684:SF1">
    <property type="entry name" value="ENOYL-COA DELTA ISOMERASE 2"/>
    <property type="match status" value="1"/>
</dbReference>
<comment type="subcellular location">
    <subcellularLocation>
        <location evidence="1">Peroxisome</location>
    </subcellularLocation>
</comment>
<dbReference type="GO" id="GO:0004165">
    <property type="term" value="F:delta(3)-delta(2)-enoyl-CoA isomerase activity"/>
    <property type="evidence" value="ECO:0007669"/>
    <property type="project" value="UniProtKB-ARBA"/>
</dbReference>
<dbReference type="Pfam" id="PF00378">
    <property type="entry name" value="ECH_1"/>
    <property type="match status" value="1"/>
</dbReference>
<dbReference type="RefSeq" id="WP_183266130.1">
    <property type="nucleotide sequence ID" value="NZ_JACHFJ010000004.1"/>
</dbReference>
<dbReference type="NCBIfam" id="NF004681">
    <property type="entry name" value="PRK06023.1"/>
    <property type="match status" value="1"/>
</dbReference>